<comment type="caution">
    <text evidence="7">The sequence shown here is derived from an EMBL/GenBank/DDBJ whole genome shotgun (WGS) entry which is preliminary data.</text>
</comment>
<keyword evidence="3" id="KW-1015">Disulfide bond</keyword>
<evidence type="ECO:0000313" key="7">
    <source>
        <dbReference type="EMBL" id="MBD8040737.1"/>
    </source>
</evidence>
<reference evidence="7 8" key="1">
    <citation type="submission" date="2020-08" db="EMBL/GenBank/DDBJ databases">
        <title>A Genomic Blueprint of the Chicken Gut Microbiome.</title>
        <authorList>
            <person name="Gilroy R."/>
            <person name="Ravi A."/>
            <person name="Getino M."/>
            <person name="Pursley I."/>
            <person name="Horton D.L."/>
            <person name="Alikhan N.-F."/>
            <person name="Baker D."/>
            <person name="Gharbi K."/>
            <person name="Hall N."/>
            <person name="Watson M."/>
            <person name="Adriaenssens E.M."/>
            <person name="Foster-Nyarko E."/>
            <person name="Jarju S."/>
            <person name="Secka A."/>
            <person name="Antonio M."/>
            <person name="Oren A."/>
            <person name="Chaudhuri R."/>
            <person name="La Ragione R.M."/>
            <person name="Hildebrand F."/>
            <person name="Pallen M.J."/>
        </authorList>
    </citation>
    <scope>NUCLEOTIDE SEQUENCE [LARGE SCALE GENOMIC DNA]</scope>
    <source>
        <strain evidence="7 8">Sa1CVN1</strain>
    </source>
</reference>
<dbReference type="Proteomes" id="UP000620874">
    <property type="component" value="Unassembled WGS sequence"/>
</dbReference>
<keyword evidence="8" id="KW-1185">Reference proteome</keyword>
<keyword evidence="2" id="KW-0201">Cytochrome c-type biogenesis</keyword>
<dbReference type="PROSITE" id="PS51352">
    <property type="entry name" value="THIOREDOXIN_2"/>
    <property type="match status" value="1"/>
</dbReference>
<proteinExistence type="predicted"/>
<keyword evidence="4" id="KW-0676">Redox-active center</keyword>
<evidence type="ECO:0000256" key="5">
    <source>
        <dbReference type="SAM" id="SignalP"/>
    </source>
</evidence>
<evidence type="ECO:0000313" key="8">
    <source>
        <dbReference type="Proteomes" id="UP000620874"/>
    </source>
</evidence>
<dbReference type="InterPro" id="IPR050553">
    <property type="entry name" value="Thioredoxin_ResA/DsbE_sf"/>
</dbReference>
<dbReference type="PANTHER" id="PTHR42852">
    <property type="entry name" value="THIOL:DISULFIDE INTERCHANGE PROTEIN DSBE"/>
    <property type="match status" value="1"/>
</dbReference>
<name>A0ABR8Y999_9BACT</name>
<dbReference type="RefSeq" id="WP_191764145.1">
    <property type="nucleotide sequence ID" value="NZ_JACSPP010000028.1"/>
</dbReference>
<feature type="chain" id="PRO_5046462442" evidence="5">
    <location>
        <begin position="19"/>
        <end position="516"/>
    </location>
</feature>
<evidence type="ECO:0000256" key="4">
    <source>
        <dbReference type="ARBA" id="ARBA00023284"/>
    </source>
</evidence>
<feature type="domain" description="Thioredoxin" evidence="6">
    <location>
        <begin position="250"/>
        <end position="391"/>
    </location>
</feature>
<dbReference type="Gene3D" id="3.40.30.10">
    <property type="entry name" value="Glutaredoxin"/>
    <property type="match status" value="1"/>
</dbReference>
<evidence type="ECO:0000256" key="3">
    <source>
        <dbReference type="ARBA" id="ARBA00023157"/>
    </source>
</evidence>
<feature type="signal peptide" evidence="5">
    <location>
        <begin position="1"/>
        <end position="18"/>
    </location>
</feature>
<dbReference type="InterPro" id="IPR036249">
    <property type="entry name" value="Thioredoxin-like_sf"/>
</dbReference>
<dbReference type="CDD" id="cd02966">
    <property type="entry name" value="TlpA_like_family"/>
    <property type="match status" value="1"/>
</dbReference>
<keyword evidence="5" id="KW-0732">Signal</keyword>
<dbReference type="SUPFAM" id="SSF52833">
    <property type="entry name" value="Thioredoxin-like"/>
    <property type="match status" value="1"/>
</dbReference>
<protein>
    <submittedName>
        <fullName evidence="7">AhpC/TSA family protein</fullName>
    </submittedName>
</protein>
<dbReference type="PANTHER" id="PTHR42852:SF6">
    <property type="entry name" value="THIOL:DISULFIDE INTERCHANGE PROTEIN DSBE"/>
    <property type="match status" value="1"/>
</dbReference>
<dbReference type="EMBL" id="JACSPP010000028">
    <property type="protein sequence ID" value="MBD8040737.1"/>
    <property type="molecule type" value="Genomic_DNA"/>
</dbReference>
<sequence length="516" mass="58101">MRKLFLACMLAGTLAAQAQGRFTIEGTLSGVDEGTVLGLYKDEGGVGTEVAVDTLRNGRFFFEGMTASNEVEEYDVMAKDYGKLPPVWLSLWIGPDTHLKVKGENKLLKTWRVEGGSECQRFQQQLVDASRKELDAFQQLTMEGMALGQALQSASGEQRESIIAKLKQMQDEQDSLQRCVMANNIRLMKQTVVNKVWMNSLNGLGMSLKYDKKFLHRDEVKALYESLPDEWKNTDEGKSVYTALYPPVVVKDGEMAVDGDLYDLQGKVHHLSEFRGKYILLDFWSRGCGPCIQSQPELKEISELHKDSLEVVSLSIETEKGWRASVKDHPLAWNNWNDLQGRNGISARYGVNGIPHFVLIAPDGHILKSWTGYGPGLLKVQLRRWMHPRPQTVYGTHEGNPTVDYPVYGSSNTDALQITQVERTDTATIVRIHAYYIPKYWIRLSKETHLVADDGTSCPVLRSEGFPLGERFFMPESGEVTFTLYFAPLPAGTRTFDFTEGDGADSWQIKGIRLRK</sequence>
<accession>A0ABR8Y999</accession>
<gene>
    <name evidence="7" type="ORF">H9625_09880</name>
</gene>
<evidence type="ECO:0000256" key="1">
    <source>
        <dbReference type="ARBA" id="ARBA00004196"/>
    </source>
</evidence>
<evidence type="ECO:0000256" key="2">
    <source>
        <dbReference type="ARBA" id="ARBA00022748"/>
    </source>
</evidence>
<comment type="subcellular location">
    <subcellularLocation>
        <location evidence="1">Cell envelope</location>
    </subcellularLocation>
</comment>
<organism evidence="7 8">
    <name type="scientific">Phocaeicola intestinalis</name>
    <dbReference type="NCBI Taxonomy" id="2762212"/>
    <lineage>
        <taxon>Bacteria</taxon>
        <taxon>Pseudomonadati</taxon>
        <taxon>Bacteroidota</taxon>
        <taxon>Bacteroidia</taxon>
        <taxon>Bacteroidales</taxon>
        <taxon>Bacteroidaceae</taxon>
        <taxon>Phocaeicola</taxon>
    </lineage>
</organism>
<dbReference type="InterPro" id="IPR013766">
    <property type="entry name" value="Thioredoxin_domain"/>
</dbReference>
<evidence type="ECO:0000259" key="6">
    <source>
        <dbReference type="PROSITE" id="PS51352"/>
    </source>
</evidence>
<dbReference type="InterPro" id="IPR012336">
    <property type="entry name" value="Thioredoxin-like_fold"/>
</dbReference>
<dbReference type="Pfam" id="PF13905">
    <property type="entry name" value="Thioredoxin_8"/>
    <property type="match status" value="1"/>
</dbReference>